<keyword evidence="4" id="KW-1185">Reference proteome</keyword>
<organism evidence="3 4">
    <name type="scientific">Chionoecetes opilio</name>
    <name type="common">Atlantic snow crab</name>
    <name type="synonym">Cancer opilio</name>
    <dbReference type="NCBI Taxonomy" id="41210"/>
    <lineage>
        <taxon>Eukaryota</taxon>
        <taxon>Metazoa</taxon>
        <taxon>Ecdysozoa</taxon>
        <taxon>Arthropoda</taxon>
        <taxon>Crustacea</taxon>
        <taxon>Multicrustacea</taxon>
        <taxon>Malacostraca</taxon>
        <taxon>Eumalacostraca</taxon>
        <taxon>Eucarida</taxon>
        <taxon>Decapoda</taxon>
        <taxon>Pleocyemata</taxon>
        <taxon>Brachyura</taxon>
        <taxon>Eubrachyura</taxon>
        <taxon>Majoidea</taxon>
        <taxon>Majidae</taxon>
        <taxon>Chionoecetes</taxon>
    </lineage>
</organism>
<feature type="domain" description="PLAT" evidence="2">
    <location>
        <begin position="22"/>
        <end position="164"/>
    </location>
</feature>
<dbReference type="Gene3D" id="2.40.180.10">
    <property type="entry name" value="Catalase core domain"/>
    <property type="match status" value="1"/>
</dbReference>
<evidence type="ECO:0000259" key="2">
    <source>
        <dbReference type="PROSITE" id="PS50095"/>
    </source>
</evidence>
<dbReference type="InterPro" id="IPR001024">
    <property type="entry name" value="PLAT/LH2_dom"/>
</dbReference>
<dbReference type="PANTHER" id="PTHR45901:SF3">
    <property type="entry name" value="LIPOXYGENASE HOMOLOGY DOMAIN-CONTAINING PROTEIN 1"/>
    <property type="match status" value="1"/>
</dbReference>
<evidence type="ECO:0000313" key="3">
    <source>
        <dbReference type="EMBL" id="KAG0693158.1"/>
    </source>
</evidence>
<name>A0A8J8WNE7_CHIOP</name>
<dbReference type="Proteomes" id="UP000770661">
    <property type="component" value="Unassembled WGS sequence"/>
</dbReference>
<gene>
    <name evidence="3" type="ORF">GWK47_027623</name>
</gene>
<dbReference type="AlphaFoldDB" id="A0A8J8WNE7"/>
<dbReference type="EMBL" id="JACEEZ010026366">
    <property type="protein sequence ID" value="KAG0693158.1"/>
    <property type="molecule type" value="Genomic_DNA"/>
</dbReference>
<dbReference type="OrthoDB" id="407298at2759"/>
<evidence type="ECO:0000313" key="4">
    <source>
        <dbReference type="Proteomes" id="UP000770661"/>
    </source>
</evidence>
<dbReference type="PROSITE" id="PS50095">
    <property type="entry name" value="PLAT"/>
    <property type="match status" value="1"/>
</dbReference>
<reference evidence="3" key="1">
    <citation type="submission" date="2020-07" db="EMBL/GenBank/DDBJ databases">
        <title>The High-quality genome of the commercially important snow crab, Chionoecetes opilio.</title>
        <authorList>
            <person name="Jeong J.-H."/>
            <person name="Ryu S."/>
        </authorList>
    </citation>
    <scope>NUCLEOTIDE SEQUENCE</scope>
    <source>
        <strain evidence="3">MADBK_172401_WGS</strain>
        <tissue evidence="3">Digestive gland</tissue>
    </source>
</reference>
<accession>A0A8J8WNE7</accession>
<proteinExistence type="predicted"/>
<evidence type="ECO:0000256" key="1">
    <source>
        <dbReference type="PROSITE-ProRule" id="PRU00152"/>
    </source>
</evidence>
<dbReference type="InterPro" id="IPR052970">
    <property type="entry name" value="Inner_ear_hair_cell_LOXHD"/>
</dbReference>
<dbReference type="InterPro" id="IPR036392">
    <property type="entry name" value="PLAT/LH2_dom_sf"/>
</dbReference>
<dbReference type="PANTHER" id="PTHR45901">
    <property type="entry name" value="PROTEIN CBG12474"/>
    <property type="match status" value="1"/>
</dbReference>
<sequence length="296" mass="33698">MFGCCENIMNFFTRRTSDTSKTYYRLHVVTGDKRGAGTDANVYVILHDAYGRSSPPLSLNKVFRNDNERGSTTSVDVKEDCGIAGPLVKVEVWRDNFADLSIFGNTIEFLFSHRTKRGSSAWFLDRIEVEEIDVPQVQEQQQQHMEEELVTVHQGSSGGTLWVFPLQRWVEAHRHYDIHLHDCFLPQFDPNAEDRKKDLYAKRQDYTFDQKVEDGPVQVTFAASCLFLFRPCTGQRRVTKPTGVRDVGALLCVCGKAGSVGKCQGPVCCVTEETQVKGHDFQWPWHDGRRTMFCSS</sequence>
<dbReference type="Pfam" id="PF01477">
    <property type="entry name" value="PLAT"/>
    <property type="match status" value="1"/>
</dbReference>
<protein>
    <recommendedName>
        <fullName evidence="2">PLAT domain-containing protein</fullName>
    </recommendedName>
</protein>
<comment type="caution">
    <text evidence="1">Lacks conserved residue(s) required for the propagation of feature annotation.</text>
</comment>
<comment type="caution">
    <text evidence="3">The sequence shown here is derived from an EMBL/GenBank/DDBJ whole genome shotgun (WGS) entry which is preliminary data.</text>
</comment>
<dbReference type="SUPFAM" id="SSF49723">
    <property type="entry name" value="Lipase/lipooxygenase domain (PLAT/LH2 domain)"/>
    <property type="match status" value="1"/>
</dbReference>